<dbReference type="InterPro" id="IPR052337">
    <property type="entry name" value="SAT4-like"/>
</dbReference>
<gene>
    <name evidence="8" type="ORF">P8C59_001611</name>
</gene>
<feature type="transmembrane region" description="Helical" evidence="6">
    <location>
        <begin position="51"/>
        <end position="72"/>
    </location>
</feature>
<comment type="subcellular location">
    <subcellularLocation>
        <location evidence="1">Membrane</location>
        <topology evidence="1">Multi-pass membrane protein</topology>
    </subcellularLocation>
</comment>
<feature type="transmembrane region" description="Helical" evidence="6">
    <location>
        <begin position="107"/>
        <end position="131"/>
    </location>
</feature>
<evidence type="ECO:0000313" key="9">
    <source>
        <dbReference type="Proteomes" id="UP001217918"/>
    </source>
</evidence>
<keyword evidence="3 6" id="KW-1133">Transmembrane helix</keyword>
<dbReference type="Proteomes" id="UP001217918">
    <property type="component" value="Unassembled WGS sequence"/>
</dbReference>
<organism evidence="8 9">
    <name type="scientific">Phyllachora maydis</name>
    <dbReference type="NCBI Taxonomy" id="1825666"/>
    <lineage>
        <taxon>Eukaryota</taxon>
        <taxon>Fungi</taxon>
        <taxon>Dikarya</taxon>
        <taxon>Ascomycota</taxon>
        <taxon>Pezizomycotina</taxon>
        <taxon>Sordariomycetes</taxon>
        <taxon>Sordariomycetidae</taxon>
        <taxon>Phyllachorales</taxon>
        <taxon>Phyllachoraceae</taxon>
        <taxon>Phyllachora</taxon>
    </lineage>
</organism>
<dbReference type="GO" id="GO:0016020">
    <property type="term" value="C:membrane"/>
    <property type="evidence" value="ECO:0007669"/>
    <property type="project" value="UniProtKB-SubCell"/>
</dbReference>
<accession>A0AAD9I044</accession>
<dbReference type="EMBL" id="JAQQPM010000001">
    <property type="protein sequence ID" value="KAK2067912.1"/>
    <property type="molecule type" value="Genomic_DNA"/>
</dbReference>
<evidence type="ECO:0000256" key="4">
    <source>
        <dbReference type="ARBA" id="ARBA00023136"/>
    </source>
</evidence>
<comment type="caution">
    <text evidence="8">The sequence shown here is derived from an EMBL/GenBank/DDBJ whole genome shotgun (WGS) entry which is preliminary data.</text>
</comment>
<dbReference type="Pfam" id="PF20684">
    <property type="entry name" value="Fung_rhodopsin"/>
    <property type="match status" value="1"/>
</dbReference>
<dbReference type="PANTHER" id="PTHR33048:SF157">
    <property type="entry name" value="INTEGRAL MEMBRANE PROTEIN"/>
    <property type="match status" value="1"/>
</dbReference>
<evidence type="ECO:0000259" key="7">
    <source>
        <dbReference type="Pfam" id="PF20684"/>
    </source>
</evidence>
<comment type="similarity">
    <text evidence="5">Belongs to the SAT4 family.</text>
</comment>
<feature type="transmembrane region" description="Helical" evidence="6">
    <location>
        <begin position="192"/>
        <end position="212"/>
    </location>
</feature>
<protein>
    <recommendedName>
        <fullName evidence="7">Rhodopsin domain-containing protein</fullName>
    </recommendedName>
</protein>
<dbReference type="AlphaFoldDB" id="A0AAD9I044"/>
<evidence type="ECO:0000256" key="6">
    <source>
        <dbReference type="SAM" id="Phobius"/>
    </source>
</evidence>
<dbReference type="PANTHER" id="PTHR33048">
    <property type="entry name" value="PTH11-LIKE INTEGRAL MEMBRANE PROTEIN (AFU_ORTHOLOGUE AFUA_5G11245)"/>
    <property type="match status" value="1"/>
</dbReference>
<proteinExistence type="inferred from homology"/>
<feature type="transmembrane region" description="Helical" evidence="6">
    <location>
        <begin position="224"/>
        <end position="242"/>
    </location>
</feature>
<feature type="domain" description="Rhodopsin" evidence="7">
    <location>
        <begin position="35"/>
        <end position="293"/>
    </location>
</feature>
<dbReference type="InterPro" id="IPR049326">
    <property type="entry name" value="Rhodopsin_dom_fungi"/>
</dbReference>
<evidence type="ECO:0000256" key="5">
    <source>
        <dbReference type="ARBA" id="ARBA00038359"/>
    </source>
</evidence>
<evidence type="ECO:0000256" key="3">
    <source>
        <dbReference type="ARBA" id="ARBA00022989"/>
    </source>
</evidence>
<keyword evidence="4 6" id="KW-0472">Membrane</keyword>
<keyword evidence="2 6" id="KW-0812">Transmembrane</keyword>
<feature type="transmembrane region" description="Helical" evidence="6">
    <location>
        <begin position="143"/>
        <end position="161"/>
    </location>
</feature>
<evidence type="ECO:0000256" key="2">
    <source>
        <dbReference type="ARBA" id="ARBA00022692"/>
    </source>
</evidence>
<sequence length="407" mass="43837">MADTLSTPIYYYQKPGHVIAAAAVLPAMDTLAVVFRFVARKKQGQDLRADDFFMIPALIFTIGIAVLIIYGVSVHALATQLVLPDSFQGDPLLLTTPQIVAVGKSQFAFVLLLPLALGCIKSSVVLFYVRIFSISKKTTLHRGLVALLCTVGAWTVAYFFANMFQCRQNIASVWGSPNELATNCPNTEDYDVSLSITNFIIDVVIMVIPIPLIWRLNMSVAKKLAAMGVFLVASVTIVASLIRMVEQIQIFKDGIAADQDPILLITTYFYWAIVECGVGVFAACLPSTSLLFRQWSPSWSTLLVRARSFFTLRSFTSGGGSQAGAGPGSAKLQGTADLEMGQKSAGGQTSWGVAGVVKLHDVGKIRVHQAVSVRTVSASEDGGTRLAAYSQECLVPTIHARAGPHDV</sequence>
<keyword evidence="9" id="KW-1185">Reference proteome</keyword>
<evidence type="ECO:0000313" key="8">
    <source>
        <dbReference type="EMBL" id="KAK2067912.1"/>
    </source>
</evidence>
<feature type="transmembrane region" description="Helical" evidence="6">
    <location>
        <begin position="18"/>
        <end position="39"/>
    </location>
</feature>
<evidence type="ECO:0000256" key="1">
    <source>
        <dbReference type="ARBA" id="ARBA00004141"/>
    </source>
</evidence>
<name>A0AAD9I044_9PEZI</name>
<feature type="transmembrane region" description="Helical" evidence="6">
    <location>
        <begin position="262"/>
        <end position="285"/>
    </location>
</feature>
<reference evidence="8" key="1">
    <citation type="journal article" date="2023" name="Mol. Plant Microbe Interact.">
        <title>Elucidating the Obligate Nature and Biological Capacity of an Invasive Fungal Corn Pathogen.</title>
        <authorList>
            <person name="MacCready J.S."/>
            <person name="Roggenkamp E.M."/>
            <person name="Gdanetz K."/>
            <person name="Chilvers M.I."/>
        </authorList>
    </citation>
    <scope>NUCLEOTIDE SEQUENCE</scope>
    <source>
        <strain evidence="8">PM02</strain>
    </source>
</reference>